<dbReference type="GO" id="GO:0015292">
    <property type="term" value="F:uniporter activity"/>
    <property type="evidence" value="ECO:0007669"/>
    <property type="project" value="UniProtKB-UniRule"/>
</dbReference>
<keyword evidence="8 15" id="KW-0106">Calcium</keyword>
<comment type="subcellular location">
    <subcellularLocation>
        <location evidence="1 15">Mitochondrion inner membrane</location>
        <topology evidence="1 15">Multi-pass membrane protein</topology>
    </subcellularLocation>
</comment>
<evidence type="ECO:0000256" key="8">
    <source>
        <dbReference type="ARBA" id="ARBA00022837"/>
    </source>
</evidence>
<evidence type="ECO:0000256" key="1">
    <source>
        <dbReference type="ARBA" id="ARBA00004448"/>
    </source>
</evidence>
<keyword evidence="3 15" id="KW-0813">Transport</keyword>
<dbReference type="GO" id="GO:1990246">
    <property type="term" value="C:uniplex complex"/>
    <property type="evidence" value="ECO:0007669"/>
    <property type="project" value="TreeGrafter"/>
</dbReference>
<dbReference type="PANTHER" id="PTHR13462">
    <property type="entry name" value="CALCIUM UNIPORTER PROTEIN, MITOCHONDRIAL"/>
    <property type="match status" value="1"/>
</dbReference>
<comment type="caution">
    <text evidence="17">The sequence shown here is derived from an EMBL/GenBank/DDBJ whole genome shotgun (WGS) entry which is preliminary data.</text>
</comment>
<evidence type="ECO:0000256" key="4">
    <source>
        <dbReference type="ARBA" id="ARBA00022568"/>
    </source>
</evidence>
<comment type="similarity">
    <text evidence="2 15">Belongs to the MCU (TC 1.A.77) family.</text>
</comment>
<evidence type="ECO:0000256" key="10">
    <source>
        <dbReference type="ARBA" id="ARBA00023065"/>
    </source>
</evidence>
<organism evidence="17 18">
    <name type="scientific">Brachionus calyciflorus</name>
    <dbReference type="NCBI Taxonomy" id="104777"/>
    <lineage>
        <taxon>Eukaryota</taxon>
        <taxon>Metazoa</taxon>
        <taxon>Spiralia</taxon>
        <taxon>Gnathifera</taxon>
        <taxon>Rotifera</taxon>
        <taxon>Eurotatoria</taxon>
        <taxon>Monogononta</taxon>
        <taxon>Pseudotrocha</taxon>
        <taxon>Ploima</taxon>
        <taxon>Brachionidae</taxon>
        <taxon>Brachionus</taxon>
    </lineage>
</organism>
<keyword evidence="9 15" id="KW-1133">Transmembrane helix</keyword>
<reference evidence="17" key="1">
    <citation type="submission" date="2021-02" db="EMBL/GenBank/DDBJ databases">
        <authorList>
            <person name="Nowell W R."/>
        </authorList>
    </citation>
    <scope>NUCLEOTIDE SEQUENCE</scope>
    <source>
        <strain evidence="17">Ploen Becks lab</strain>
    </source>
</reference>
<evidence type="ECO:0000256" key="2">
    <source>
        <dbReference type="ARBA" id="ARBA00005653"/>
    </source>
</evidence>
<dbReference type="GO" id="GO:0036444">
    <property type="term" value="P:calcium import into the mitochondrion"/>
    <property type="evidence" value="ECO:0007669"/>
    <property type="project" value="TreeGrafter"/>
</dbReference>
<evidence type="ECO:0000256" key="14">
    <source>
        <dbReference type="ARBA" id="ARBA00036634"/>
    </source>
</evidence>
<keyword evidence="6 15" id="KW-0812">Transmembrane</keyword>
<gene>
    <name evidence="17" type="ORF">OXX778_LOCUS14232</name>
</gene>
<sequence length="315" mass="36666">MPFIRSISLSSLFKTSSLIYRKHEKLRFVPNSIKLKNLFSSLVHANGAVKLVITLPARKEKCEFSLKLLNENVSSLIENIKSEDKSIEKVVLYTSDGNRISQSTPLGLLVINPFSIKINDQKVHIEPPESLLKTSDTNLQDLANQELEQIRQLVSKLYLHLNMEQYEAEKEQKILTEMEKLKVELAPMEKLRLELEQKAKRHTNRMIWLGLGLMSIQAGVLARLTWFDYSWDIVEPISYFVSYSAVIGVYAYYVLTRKEYGYETASDRIYLRHFHKNAIRSDLNIKKYNQLKDSLYFLENDLKKIKESSLQQNEK</sequence>
<proteinExistence type="inferred from homology"/>
<comment type="catalytic activity">
    <reaction evidence="14">
        <text>Ca(2+)(in) = Ca(2+)(out)</text>
        <dbReference type="Rhea" id="RHEA:29671"/>
        <dbReference type="ChEBI" id="CHEBI:29108"/>
    </reaction>
</comment>
<dbReference type="Pfam" id="PF04678">
    <property type="entry name" value="MCU"/>
    <property type="match status" value="1"/>
</dbReference>
<evidence type="ECO:0000256" key="3">
    <source>
        <dbReference type="ARBA" id="ARBA00022448"/>
    </source>
</evidence>
<evidence type="ECO:0000256" key="5">
    <source>
        <dbReference type="ARBA" id="ARBA00022673"/>
    </source>
</evidence>
<keyword evidence="10 15" id="KW-0406">Ion transport</keyword>
<keyword evidence="7 15" id="KW-0999">Mitochondrion inner membrane</keyword>
<dbReference type="InterPro" id="IPR006769">
    <property type="entry name" value="MCU_C"/>
</dbReference>
<evidence type="ECO:0000313" key="17">
    <source>
        <dbReference type="EMBL" id="CAF0956709.1"/>
    </source>
</evidence>
<dbReference type="OrthoDB" id="278338at2759"/>
<comment type="domain">
    <text evidence="15">The selectivity filter, in which calcium ions are arranged in single file, is composed of two acidic rings separated by one helical turn along the central axis of the channel pore.</text>
</comment>
<evidence type="ECO:0000256" key="15">
    <source>
        <dbReference type="RuleBase" id="RU367035"/>
    </source>
</evidence>
<evidence type="ECO:0000313" key="18">
    <source>
        <dbReference type="Proteomes" id="UP000663879"/>
    </source>
</evidence>
<dbReference type="GO" id="GO:0051560">
    <property type="term" value="P:mitochondrial calcium ion homeostasis"/>
    <property type="evidence" value="ECO:0007669"/>
    <property type="project" value="UniProtKB-UniRule"/>
</dbReference>
<name>A0A814DP56_9BILA</name>
<keyword evidence="11 15" id="KW-0496">Mitochondrion</keyword>
<feature type="transmembrane region" description="Helical" evidence="15">
    <location>
        <begin position="206"/>
        <end position="225"/>
    </location>
</feature>
<evidence type="ECO:0000256" key="6">
    <source>
        <dbReference type="ARBA" id="ARBA00022692"/>
    </source>
</evidence>
<dbReference type="AlphaFoldDB" id="A0A814DP56"/>
<dbReference type="EMBL" id="CAJNOC010002889">
    <property type="protein sequence ID" value="CAF0956709.1"/>
    <property type="molecule type" value="Genomic_DNA"/>
</dbReference>
<evidence type="ECO:0000256" key="13">
    <source>
        <dbReference type="ARBA" id="ARBA00023303"/>
    </source>
</evidence>
<dbReference type="Proteomes" id="UP000663879">
    <property type="component" value="Unassembled WGS sequence"/>
</dbReference>
<keyword evidence="12 15" id="KW-0472">Membrane</keyword>
<feature type="transmembrane region" description="Helical" evidence="15">
    <location>
        <begin position="237"/>
        <end position="255"/>
    </location>
</feature>
<dbReference type="InterPro" id="IPR039055">
    <property type="entry name" value="MCU_fam"/>
</dbReference>
<keyword evidence="18" id="KW-1185">Reference proteome</keyword>
<accession>A0A814DP56</accession>
<feature type="domain" description="Calcium uniporter protein C-terminal" evidence="16">
    <location>
        <begin position="83"/>
        <end position="291"/>
    </location>
</feature>
<evidence type="ECO:0000256" key="12">
    <source>
        <dbReference type="ARBA" id="ARBA00023136"/>
    </source>
</evidence>
<evidence type="ECO:0000259" key="16">
    <source>
        <dbReference type="Pfam" id="PF04678"/>
    </source>
</evidence>
<evidence type="ECO:0000256" key="9">
    <source>
        <dbReference type="ARBA" id="ARBA00022989"/>
    </source>
</evidence>
<comment type="function">
    <text evidence="15">Mitochondrial inner membrane calcium uniporter that mediates calcium uptake into mitochondria. Mitochondrial calcium homeostasis plays key roles in cellular physiology and regulates cell bioenergetics, cytoplasmic calcium signals and activation of cell death pathways.</text>
</comment>
<evidence type="ECO:0000256" key="11">
    <source>
        <dbReference type="ARBA" id="ARBA00023128"/>
    </source>
</evidence>
<protein>
    <recommendedName>
        <fullName evidence="15">Calcium uniporter protein</fullName>
    </recommendedName>
</protein>
<dbReference type="PANTHER" id="PTHR13462:SF10">
    <property type="entry name" value="CALCIUM UNIPORTER PROTEIN, MITOCHONDRIAL"/>
    <property type="match status" value="1"/>
</dbReference>
<keyword evidence="13 15" id="KW-0407">Ion channel</keyword>
<keyword evidence="4 15" id="KW-0109">Calcium transport</keyword>
<evidence type="ECO:0000256" key="7">
    <source>
        <dbReference type="ARBA" id="ARBA00022792"/>
    </source>
</evidence>
<dbReference type="GO" id="GO:0005262">
    <property type="term" value="F:calcium channel activity"/>
    <property type="evidence" value="ECO:0007669"/>
    <property type="project" value="UniProtKB-UniRule"/>
</dbReference>
<keyword evidence="5 15" id="KW-0107">Calcium channel</keyword>